<organism evidence="1">
    <name type="scientific">Pararge aegeria</name>
    <name type="common">speckled wood butterfly</name>
    <dbReference type="NCBI Taxonomy" id="116150"/>
    <lineage>
        <taxon>Eukaryota</taxon>
        <taxon>Metazoa</taxon>
        <taxon>Ecdysozoa</taxon>
        <taxon>Arthropoda</taxon>
        <taxon>Hexapoda</taxon>
        <taxon>Insecta</taxon>
        <taxon>Pterygota</taxon>
        <taxon>Neoptera</taxon>
        <taxon>Endopterygota</taxon>
        <taxon>Lepidoptera</taxon>
        <taxon>Glossata</taxon>
        <taxon>Ditrysia</taxon>
        <taxon>Papilionoidea</taxon>
        <taxon>Nymphalidae</taxon>
        <taxon>Satyrinae</taxon>
        <taxon>Satyrini</taxon>
        <taxon>Parargina</taxon>
        <taxon>Pararge</taxon>
    </lineage>
</organism>
<sequence>MNKWWCSLGVLVYCVKEQNAKKLYIYSIVFSHYLHFDKPVYFLRPVDCLSFSFSLSPVNTLRQYIRNALLQNTKRHAC</sequence>
<dbReference type="EMBL" id="GAIX01001397">
    <property type="protein sequence ID" value="JAA91163.1"/>
    <property type="molecule type" value="Transcribed_RNA"/>
</dbReference>
<reference evidence="1" key="2">
    <citation type="submission" date="2013-05" db="EMBL/GenBank/DDBJ databases">
        <authorList>
            <person name="Carter J.-M."/>
            <person name="Baker S.C."/>
            <person name="Pink R."/>
            <person name="Carter D.R.F."/>
            <person name="Collins A."/>
            <person name="Tomlin J."/>
            <person name="Gibbs M."/>
            <person name="Breuker C.J."/>
        </authorList>
    </citation>
    <scope>NUCLEOTIDE SEQUENCE</scope>
    <source>
        <tissue evidence="1">Ovary</tissue>
    </source>
</reference>
<protein>
    <submittedName>
        <fullName evidence="1">Uncharacterized protein</fullName>
    </submittedName>
</protein>
<reference evidence="1" key="1">
    <citation type="journal article" date="2013" name="BMC Genomics">
        <title>Unscrambling butterfly oogenesis.</title>
        <authorList>
            <person name="Carter J.M."/>
            <person name="Baker S.C."/>
            <person name="Pink R."/>
            <person name="Carter D.R."/>
            <person name="Collins A."/>
            <person name="Tomlin J."/>
            <person name="Gibbs M."/>
            <person name="Breuker C.J."/>
        </authorList>
    </citation>
    <scope>NUCLEOTIDE SEQUENCE</scope>
    <source>
        <tissue evidence="1">Ovary</tissue>
    </source>
</reference>
<accession>S4PMG1</accession>
<evidence type="ECO:0000313" key="1">
    <source>
        <dbReference type="EMBL" id="JAA91163.1"/>
    </source>
</evidence>
<proteinExistence type="predicted"/>
<dbReference type="AlphaFoldDB" id="S4PMG1"/>
<name>S4PMG1_9NEOP</name>